<dbReference type="InterPro" id="IPR036291">
    <property type="entry name" value="NAD(P)-bd_dom_sf"/>
</dbReference>
<dbReference type="InterPro" id="IPR002347">
    <property type="entry name" value="SDR_fam"/>
</dbReference>
<organism evidence="4 5">
    <name type="scientific">Halarchaeum nitratireducens</name>
    <dbReference type="NCBI Taxonomy" id="489913"/>
    <lineage>
        <taxon>Archaea</taxon>
        <taxon>Methanobacteriati</taxon>
        <taxon>Methanobacteriota</taxon>
        <taxon>Stenosarchaea group</taxon>
        <taxon>Halobacteria</taxon>
        <taxon>Halobacteriales</taxon>
        <taxon>Halobacteriaceae</taxon>
    </lineage>
</organism>
<feature type="domain" description="Ketoreductase" evidence="3">
    <location>
        <begin position="14"/>
        <end position="190"/>
    </location>
</feature>
<evidence type="ECO:0000313" key="5">
    <source>
        <dbReference type="Proteomes" id="UP000608850"/>
    </source>
</evidence>
<dbReference type="PROSITE" id="PS00061">
    <property type="entry name" value="ADH_SHORT"/>
    <property type="match status" value="1"/>
</dbReference>
<dbReference type="Gene3D" id="3.40.50.720">
    <property type="entry name" value="NAD(P)-binding Rossmann-like Domain"/>
    <property type="match status" value="1"/>
</dbReference>
<gene>
    <name evidence="4" type="ORF">GCM10009021_21880</name>
</gene>
<dbReference type="InterPro" id="IPR057326">
    <property type="entry name" value="KR_dom"/>
</dbReference>
<accession>A0A830GC03</accession>
<evidence type="ECO:0000259" key="3">
    <source>
        <dbReference type="SMART" id="SM00822"/>
    </source>
</evidence>
<dbReference type="OrthoDB" id="281764at2157"/>
<dbReference type="InterPro" id="IPR020904">
    <property type="entry name" value="Sc_DH/Rdtase_CS"/>
</dbReference>
<dbReference type="EMBL" id="BMOQ01000006">
    <property type="protein sequence ID" value="GGN20389.1"/>
    <property type="molecule type" value="Genomic_DNA"/>
</dbReference>
<evidence type="ECO:0000313" key="4">
    <source>
        <dbReference type="EMBL" id="GGN20389.1"/>
    </source>
</evidence>
<dbReference type="PANTHER" id="PTHR42760:SF133">
    <property type="entry name" value="3-OXOACYL-[ACYL-CARRIER-PROTEIN] REDUCTASE"/>
    <property type="match status" value="1"/>
</dbReference>
<proteinExistence type="inferred from homology"/>
<dbReference type="FunFam" id="3.40.50.720:FF:000084">
    <property type="entry name" value="Short-chain dehydrogenase reductase"/>
    <property type="match status" value="1"/>
</dbReference>
<keyword evidence="2" id="KW-0560">Oxidoreductase</keyword>
<protein>
    <submittedName>
        <fullName evidence="4">2-deoxy-D-gluconate 3-dehydrogenase</fullName>
    </submittedName>
</protein>
<dbReference type="PRINTS" id="PR00081">
    <property type="entry name" value="GDHRDH"/>
</dbReference>
<comment type="similarity">
    <text evidence="1">Belongs to the short-chain dehydrogenases/reductases (SDR) family.</text>
</comment>
<dbReference type="PANTHER" id="PTHR42760">
    <property type="entry name" value="SHORT-CHAIN DEHYDROGENASES/REDUCTASES FAMILY MEMBER"/>
    <property type="match status" value="1"/>
</dbReference>
<dbReference type="Pfam" id="PF13561">
    <property type="entry name" value="adh_short_C2"/>
    <property type="match status" value="1"/>
</dbReference>
<dbReference type="SMART" id="SM00822">
    <property type="entry name" value="PKS_KR"/>
    <property type="match status" value="1"/>
</dbReference>
<dbReference type="GO" id="GO:0016616">
    <property type="term" value="F:oxidoreductase activity, acting on the CH-OH group of donors, NAD or NADP as acceptor"/>
    <property type="evidence" value="ECO:0007669"/>
    <property type="project" value="UniProtKB-ARBA"/>
</dbReference>
<sequence length="257" mass="26509">MVEYEHTPVSVADKRAVVVGGTSGIGQAIALGFASEGADVVATSRSEEKVAETSDAIEARGAETVRVTCDVTDSESLADVREAAVEALGGIDIVVASQGAISRETVLGIDDADWDFVTDVALDGVRRVTQAFAPAIDDGGSIVNISSLAARLSMANLPAYAAAKGGVEAFTRAAAKELGPDVRVNAIAPGFVITPQNAETYAEGTEKRERIDERAILGRVARRDEIVGAAVYLASDASSYVTGEVITVDGGFADSAF</sequence>
<keyword evidence="5" id="KW-1185">Reference proteome</keyword>
<dbReference type="AlphaFoldDB" id="A0A830GC03"/>
<reference evidence="4 5" key="1">
    <citation type="journal article" date="2019" name="Int. J. Syst. Evol. Microbiol.">
        <title>The Global Catalogue of Microorganisms (GCM) 10K type strain sequencing project: providing services to taxonomists for standard genome sequencing and annotation.</title>
        <authorList>
            <consortium name="The Broad Institute Genomics Platform"/>
            <consortium name="The Broad Institute Genome Sequencing Center for Infectious Disease"/>
            <person name="Wu L."/>
            <person name="Ma J."/>
        </authorList>
    </citation>
    <scope>NUCLEOTIDE SEQUENCE [LARGE SCALE GENOMIC DNA]</scope>
    <source>
        <strain evidence="4 5">JCM 16331</strain>
    </source>
</reference>
<dbReference type="Proteomes" id="UP000608850">
    <property type="component" value="Unassembled WGS sequence"/>
</dbReference>
<evidence type="ECO:0000256" key="1">
    <source>
        <dbReference type="ARBA" id="ARBA00006484"/>
    </source>
</evidence>
<dbReference type="PRINTS" id="PR00080">
    <property type="entry name" value="SDRFAMILY"/>
</dbReference>
<comment type="caution">
    <text evidence="4">The sequence shown here is derived from an EMBL/GenBank/DDBJ whole genome shotgun (WGS) entry which is preliminary data.</text>
</comment>
<evidence type="ECO:0000256" key="2">
    <source>
        <dbReference type="ARBA" id="ARBA00023002"/>
    </source>
</evidence>
<dbReference type="RefSeq" id="WP_188878991.1">
    <property type="nucleotide sequence ID" value="NZ_BMOQ01000006.1"/>
</dbReference>
<name>A0A830GC03_9EURY</name>
<dbReference type="SUPFAM" id="SSF51735">
    <property type="entry name" value="NAD(P)-binding Rossmann-fold domains"/>
    <property type="match status" value="1"/>
</dbReference>